<dbReference type="AlphaFoldDB" id="A0A5P1EHP1"/>
<dbReference type="Proteomes" id="UP000243459">
    <property type="component" value="Chromosome 7"/>
</dbReference>
<evidence type="ECO:0000256" key="1">
    <source>
        <dbReference type="ARBA" id="ARBA00004141"/>
    </source>
</evidence>
<evidence type="ECO:0000256" key="4">
    <source>
        <dbReference type="ARBA" id="ARBA00022989"/>
    </source>
</evidence>
<keyword evidence="3 6" id="KW-0812">Transmembrane</keyword>
<dbReference type="InterPro" id="IPR036259">
    <property type="entry name" value="MFS_trans_sf"/>
</dbReference>
<feature type="transmembrane region" description="Helical" evidence="6">
    <location>
        <begin position="230"/>
        <end position="251"/>
    </location>
</feature>
<sequence length="401" mass="44631">MTEKTEAEKTQIMKEEVEEPSIKYRGWKAMPYVIGNETFEKLGTLGTSSNLLVYLTTVFHMQSVTATTLLQVFNGTTNLAPVFGAFLSDTFFGRYWTLGVASVSSLLVRTFIEKAAILATTDELNPDGSATNPWLLCTLQQVEEVKCLLRIMPIWSAGILYSVATFTNSSYVVFSALQSNRHIFNTSFEIPAGSFTVFSMLALSIWIPIYDQIIVPKLQRVTKKGGGITLLQRIGVGILMSIIGMIVAALVEQRRRSFANSRISGDISSMSSLWLVPQLTIIGISEGFSMIGQVEFYYKQFPENMRSGAGSLVFLGGAAGNYLSGLIITVIHRATGGDGKRNWLDEDLNKGRLDYFYFLIAVIGGMNFMYFIACARWYRYKNSDTEMEISLEEKKTNDALV</sequence>
<name>A0A5P1EHP1_ASPOF</name>
<gene>
    <name evidence="7" type="ORF">A4U43_C07F35750</name>
</gene>
<feature type="transmembrane region" description="Helical" evidence="6">
    <location>
        <begin position="355"/>
        <end position="378"/>
    </location>
</feature>
<feature type="transmembrane region" description="Helical" evidence="6">
    <location>
        <begin position="51"/>
        <end position="73"/>
    </location>
</feature>
<evidence type="ECO:0000256" key="5">
    <source>
        <dbReference type="ARBA" id="ARBA00023136"/>
    </source>
</evidence>
<accession>A0A5P1EHP1</accession>
<protein>
    <recommendedName>
        <fullName evidence="9">Major facilitator superfamily (MFS) profile domain-containing protein</fullName>
    </recommendedName>
</protein>
<comment type="subcellular location">
    <subcellularLocation>
        <location evidence="1">Membrane</location>
        <topology evidence="1">Multi-pass membrane protein</topology>
    </subcellularLocation>
</comment>
<proteinExistence type="inferred from homology"/>
<dbReference type="OMA" id="HPPECEN"/>
<keyword evidence="5 6" id="KW-0472">Membrane</keyword>
<evidence type="ECO:0000313" key="7">
    <source>
        <dbReference type="EMBL" id="ONK65304.1"/>
    </source>
</evidence>
<dbReference type="Pfam" id="PF00854">
    <property type="entry name" value="PTR2"/>
    <property type="match status" value="1"/>
</dbReference>
<dbReference type="GO" id="GO:0022857">
    <property type="term" value="F:transmembrane transporter activity"/>
    <property type="evidence" value="ECO:0007669"/>
    <property type="project" value="InterPro"/>
</dbReference>
<evidence type="ECO:0000256" key="3">
    <source>
        <dbReference type="ARBA" id="ARBA00022692"/>
    </source>
</evidence>
<evidence type="ECO:0000256" key="6">
    <source>
        <dbReference type="SAM" id="Phobius"/>
    </source>
</evidence>
<dbReference type="EMBL" id="CM007387">
    <property type="protein sequence ID" value="ONK65304.1"/>
    <property type="molecule type" value="Genomic_DNA"/>
</dbReference>
<dbReference type="InterPro" id="IPR000109">
    <property type="entry name" value="POT_fam"/>
</dbReference>
<keyword evidence="4 6" id="KW-1133">Transmembrane helix</keyword>
<feature type="transmembrane region" description="Helical" evidence="6">
    <location>
        <begin position="271"/>
        <end position="291"/>
    </location>
</feature>
<dbReference type="Gene3D" id="1.20.1250.20">
    <property type="entry name" value="MFS general substrate transporter like domains"/>
    <property type="match status" value="1"/>
</dbReference>
<dbReference type="PANTHER" id="PTHR11654">
    <property type="entry name" value="OLIGOPEPTIDE TRANSPORTER-RELATED"/>
    <property type="match status" value="1"/>
</dbReference>
<evidence type="ECO:0000256" key="2">
    <source>
        <dbReference type="ARBA" id="ARBA00005982"/>
    </source>
</evidence>
<keyword evidence="8" id="KW-1185">Reference proteome</keyword>
<organism evidence="7 8">
    <name type="scientific">Asparagus officinalis</name>
    <name type="common">Garden asparagus</name>
    <dbReference type="NCBI Taxonomy" id="4686"/>
    <lineage>
        <taxon>Eukaryota</taxon>
        <taxon>Viridiplantae</taxon>
        <taxon>Streptophyta</taxon>
        <taxon>Embryophyta</taxon>
        <taxon>Tracheophyta</taxon>
        <taxon>Spermatophyta</taxon>
        <taxon>Magnoliopsida</taxon>
        <taxon>Liliopsida</taxon>
        <taxon>Asparagales</taxon>
        <taxon>Asparagaceae</taxon>
        <taxon>Asparagoideae</taxon>
        <taxon>Asparagus</taxon>
    </lineage>
</organism>
<reference evidence="8" key="1">
    <citation type="journal article" date="2017" name="Nat. Commun.">
        <title>The asparagus genome sheds light on the origin and evolution of a young Y chromosome.</title>
        <authorList>
            <person name="Harkess A."/>
            <person name="Zhou J."/>
            <person name="Xu C."/>
            <person name="Bowers J.E."/>
            <person name="Van der Hulst R."/>
            <person name="Ayyampalayam S."/>
            <person name="Mercati F."/>
            <person name="Riccardi P."/>
            <person name="McKain M.R."/>
            <person name="Kakrana A."/>
            <person name="Tang H."/>
            <person name="Ray J."/>
            <person name="Groenendijk J."/>
            <person name="Arikit S."/>
            <person name="Mathioni S.M."/>
            <person name="Nakano M."/>
            <person name="Shan H."/>
            <person name="Telgmann-Rauber A."/>
            <person name="Kanno A."/>
            <person name="Yue Z."/>
            <person name="Chen H."/>
            <person name="Li W."/>
            <person name="Chen Y."/>
            <person name="Xu X."/>
            <person name="Zhang Y."/>
            <person name="Luo S."/>
            <person name="Chen H."/>
            <person name="Gao J."/>
            <person name="Mao Z."/>
            <person name="Pires J.C."/>
            <person name="Luo M."/>
            <person name="Kudrna D."/>
            <person name="Wing R.A."/>
            <person name="Meyers B.C."/>
            <person name="Yi K."/>
            <person name="Kong H."/>
            <person name="Lavrijsen P."/>
            <person name="Sunseri F."/>
            <person name="Falavigna A."/>
            <person name="Ye Y."/>
            <person name="Leebens-Mack J.H."/>
            <person name="Chen G."/>
        </authorList>
    </citation>
    <scope>NUCLEOTIDE SEQUENCE [LARGE SCALE GENOMIC DNA]</scope>
    <source>
        <strain evidence="8">cv. DH0086</strain>
    </source>
</reference>
<dbReference type="SUPFAM" id="SSF103473">
    <property type="entry name" value="MFS general substrate transporter"/>
    <property type="match status" value="1"/>
</dbReference>
<feature type="transmembrane region" description="Helical" evidence="6">
    <location>
        <begin position="190"/>
        <end position="209"/>
    </location>
</feature>
<feature type="transmembrane region" description="Helical" evidence="6">
    <location>
        <begin position="158"/>
        <end position="178"/>
    </location>
</feature>
<dbReference type="GO" id="GO:0016020">
    <property type="term" value="C:membrane"/>
    <property type="evidence" value="ECO:0007669"/>
    <property type="project" value="UniProtKB-SubCell"/>
</dbReference>
<dbReference type="Gramene" id="ONK65304">
    <property type="protein sequence ID" value="ONK65304"/>
    <property type="gene ID" value="A4U43_C07F35750"/>
</dbReference>
<comment type="similarity">
    <text evidence="2">Belongs to the major facilitator superfamily. Proton-dependent oligopeptide transporter (POT/PTR) (TC 2.A.17) family.</text>
</comment>
<evidence type="ECO:0008006" key="9">
    <source>
        <dbReference type="Google" id="ProtNLM"/>
    </source>
</evidence>
<feature type="transmembrane region" description="Helical" evidence="6">
    <location>
        <begin position="312"/>
        <end position="335"/>
    </location>
</feature>
<evidence type="ECO:0000313" key="8">
    <source>
        <dbReference type="Proteomes" id="UP000243459"/>
    </source>
</evidence>